<name>A0ABR8DEZ2_9NOST</name>
<proteinExistence type="predicted"/>
<dbReference type="RefSeq" id="WP_190479560.1">
    <property type="nucleotide sequence ID" value="NZ_JACJSG010000069.1"/>
</dbReference>
<gene>
    <name evidence="1" type="ORF">H6G83_31585</name>
</gene>
<dbReference type="EMBL" id="JACJSG010000069">
    <property type="protein sequence ID" value="MBD2505093.1"/>
    <property type="molecule type" value="Genomic_DNA"/>
</dbReference>
<accession>A0ABR8DEZ2</accession>
<evidence type="ECO:0000313" key="1">
    <source>
        <dbReference type="EMBL" id="MBD2505093.1"/>
    </source>
</evidence>
<dbReference type="Proteomes" id="UP000661112">
    <property type="component" value="Unassembled WGS sequence"/>
</dbReference>
<keyword evidence="2" id="KW-1185">Reference proteome</keyword>
<evidence type="ECO:0000313" key="2">
    <source>
        <dbReference type="Proteomes" id="UP000661112"/>
    </source>
</evidence>
<sequence>MSSEITNIQIHNLDIARNRVHTILLGVRTTLVCVLDLPELEKIQANANLTYDCFAPLDDAISSIEKVIDNLDKVNNKLASQLSIDIPEYEEELIQAYAIYERVLAQLRGEFAQYYQPRNEQVNNNIA</sequence>
<protein>
    <submittedName>
        <fullName evidence="1">Uncharacterized protein</fullName>
    </submittedName>
</protein>
<comment type="caution">
    <text evidence="1">The sequence shown here is derived from an EMBL/GenBank/DDBJ whole genome shotgun (WGS) entry which is preliminary data.</text>
</comment>
<organism evidence="1 2">
    <name type="scientific">Anabaena azotica FACHB-119</name>
    <dbReference type="NCBI Taxonomy" id="947527"/>
    <lineage>
        <taxon>Bacteria</taxon>
        <taxon>Bacillati</taxon>
        <taxon>Cyanobacteriota</taxon>
        <taxon>Cyanophyceae</taxon>
        <taxon>Nostocales</taxon>
        <taxon>Nostocaceae</taxon>
        <taxon>Anabaena</taxon>
        <taxon>Anabaena azotica</taxon>
    </lineage>
</organism>
<reference evidence="1 2" key="1">
    <citation type="journal article" date="2020" name="ISME J.">
        <title>Comparative genomics reveals insights into cyanobacterial evolution and habitat adaptation.</title>
        <authorList>
            <person name="Chen M.Y."/>
            <person name="Teng W.K."/>
            <person name="Zhao L."/>
            <person name="Hu C.X."/>
            <person name="Zhou Y.K."/>
            <person name="Han B.P."/>
            <person name="Song L.R."/>
            <person name="Shu W.S."/>
        </authorList>
    </citation>
    <scope>NUCLEOTIDE SEQUENCE [LARGE SCALE GENOMIC DNA]</scope>
    <source>
        <strain evidence="1 2">FACHB-119</strain>
    </source>
</reference>